<dbReference type="PANTHER" id="PTHR38690">
    <property type="entry name" value="PROTEASE-RELATED"/>
    <property type="match status" value="1"/>
</dbReference>
<evidence type="ECO:0000256" key="1">
    <source>
        <dbReference type="SAM" id="MobiDB-lite"/>
    </source>
</evidence>
<keyword evidence="4" id="KW-1185">Reference proteome</keyword>
<evidence type="ECO:0000313" key="3">
    <source>
        <dbReference type="EMBL" id="PWW48685.1"/>
    </source>
</evidence>
<reference evidence="3 4" key="1">
    <citation type="submission" date="2018-05" db="EMBL/GenBank/DDBJ databases">
        <title>Genomic Encyclopedia of Type Strains, Phase IV (KMG-IV): sequencing the most valuable type-strain genomes for metagenomic binning, comparative biology and taxonomic classification.</title>
        <authorList>
            <person name="Goeker M."/>
        </authorList>
    </citation>
    <scope>NUCLEOTIDE SEQUENCE [LARGE SCALE GENOMIC DNA]</scope>
    <source>
        <strain evidence="3 4">DSM 26006</strain>
    </source>
</reference>
<feature type="domain" description="YhdP central" evidence="2">
    <location>
        <begin position="19"/>
        <end position="1332"/>
    </location>
</feature>
<dbReference type="InterPro" id="IPR025263">
    <property type="entry name" value="YhdP_central"/>
</dbReference>
<dbReference type="EMBL" id="QGUB01000001">
    <property type="protein sequence ID" value="PWW48685.1"/>
    <property type="molecule type" value="Genomic_DNA"/>
</dbReference>
<evidence type="ECO:0000259" key="2">
    <source>
        <dbReference type="Pfam" id="PF13116"/>
    </source>
</evidence>
<feature type="compositionally biased region" description="Pro residues" evidence="1">
    <location>
        <begin position="1338"/>
        <end position="1352"/>
    </location>
</feature>
<comment type="caution">
    <text evidence="3">The sequence shown here is derived from an EMBL/GenBank/DDBJ whole genome shotgun (WGS) entry which is preliminary data.</text>
</comment>
<accession>A0A317RGV8</accession>
<dbReference type="NCBIfam" id="TIGR02099">
    <property type="entry name" value="YhdP family protein"/>
    <property type="match status" value="1"/>
</dbReference>
<evidence type="ECO:0000313" key="4">
    <source>
        <dbReference type="Proteomes" id="UP000246483"/>
    </source>
</evidence>
<dbReference type="Pfam" id="PF13116">
    <property type="entry name" value="YhdP"/>
    <property type="match status" value="1"/>
</dbReference>
<dbReference type="InterPro" id="IPR011836">
    <property type="entry name" value="YhdP"/>
</dbReference>
<organism evidence="3 4">
    <name type="scientific">Melaminivora alkalimesophila</name>
    <dbReference type="NCBI Taxonomy" id="1165852"/>
    <lineage>
        <taxon>Bacteria</taxon>
        <taxon>Pseudomonadati</taxon>
        <taxon>Pseudomonadota</taxon>
        <taxon>Betaproteobacteria</taxon>
        <taxon>Burkholderiales</taxon>
        <taxon>Comamonadaceae</taxon>
        <taxon>Melaminivora</taxon>
    </lineage>
</organism>
<dbReference type="OrthoDB" id="8521382at2"/>
<name>A0A317RGV8_9BURK</name>
<sequence length="1352" mass="143949">MPELPAPPSRLLKWVAGAARWALALAAAAWLVLAASWAALHVWIVPRIDSLRPALERQAQRALGVPVRIGALAARSEGAIPAVELSDVVLLDPSGQAALRMPRVVVALSPRSLLRLGFEQVYLEAPELDVERTADGRILVAGIAFRASGEADSRAADWLFAQPELAIRGGTLRFADRLRGAPPLALTQVDLVIRNGARRHALRLDATPSEGWGERFSLRGQFRQPLLSTHAGRWQQWSGELYADFPQVDVSRLGQHLDLGRVRVARGSGRLRAWADVRRGAVSGALADLALAEVEATLDEGLQPLALQDVQGRAGARRLEQGFELTAQGLRFRTGSGLHWPGGDLLLRHTGTAETAEGELQASALDLEALAQVAARLPLGDDIRGALQRHAPAGSVQDLEAHWRGPLAAPRSYRLRAQARGLSVGMDTADAPAGLRGLDLQLSLDQSGGQATLSLAQGVLRLPTVFEEADVPLQRLAGTVRWQVEGERISVQAPALRFANADAEGEARLEWHTGDAAGRRLPGVLDLSGRLVRADGARVHRYLPLAVPAEARHYVRDAVRTGRASQVQFRVRGDLRDFPFAHVPSGEFRVTAQVQGVDYAYVPAALRPVTEAPWPALSGLSGELVFDRAGMQVRNARGSFAGFGRLRAGPLQARIDDLEHPVVQVDGEVRGPLGDMLSLVRGSPVAGLTQGALDAASATGPAALQLGLTLPVGTLERATVRGRVQLGGNDVQMLPQTPWIRALRGAVQFDEGGFALEELQGRALGGELRLEGGMRASAAGEEGPAVRVRARGTASAEGLRTGELPGLAARLAGRASGSTGYALELGVRRGLVELDISSDLRGLALDLPAPLDKAAAAALPLQVQRRARGPGGGAQEDRLDIRIGETVQLAYERSLQEGGDARVLRGSIAVGDAAREPLALPERGVVANAVFDALDVDGWMALLHTQEPAAAAGGTPPRPHLQASAADAVEAYLPDRIGLRAGTLGLQGRALRNVVAGISRDGAGWRASVDAAELNGYLHYQPGEGAEPGRLSARLARLALPQAEGEPLDALLDDAQAGQQALPALDVVVQDFQLRGRSLGRLEIEAQNRAAGEQREWRLARFDLTVPEARLRSNGNWALLGGASGAGQRRRTALRFTLDVADSGALLARFGMDGVLRRGSGRLDGNVAWLGSPLAPDYASMTGQLHMQMNAGQFLKAEPGLAKLLSVLSLQSLPRRLALDFRDVFSEGFAFDFVRGDVAIDRGVARTNNLQMKGVNAAVLMEGEADIDRETQDLHVVVVPEINAMTASLVATAINPVIGLSSFLAQMFLRGPLMQAATQEFRIDGTWDEPRVQRLPRSPRPAGPPPSSGDKP</sequence>
<protein>
    <submittedName>
        <fullName evidence="3">Uncharacterized protein (TIGR02099 family)</fullName>
    </submittedName>
</protein>
<proteinExistence type="predicted"/>
<gene>
    <name evidence="3" type="ORF">DFR36_101191</name>
</gene>
<dbReference type="PANTHER" id="PTHR38690:SF1">
    <property type="entry name" value="PROTEASE"/>
    <property type="match status" value="1"/>
</dbReference>
<dbReference type="Proteomes" id="UP000246483">
    <property type="component" value="Unassembled WGS sequence"/>
</dbReference>
<feature type="region of interest" description="Disordered" evidence="1">
    <location>
        <begin position="1325"/>
        <end position="1352"/>
    </location>
</feature>